<accession>A0A7S2MBH5</accession>
<gene>
    <name evidence="1" type="ORF">HTAM1171_LOCUS2052</name>
</gene>
<dbReference type="EMBL" id="HBGV01003362">
    <property type="protein sequence ID" value="CAD9474138.1"/>
    <property type="molecule type" value="Transcribed_RNA"/>
</dbReference>
<name>A0A7S2MBH5_9STRA</name>
<organism evidence="1">
    <name type="scientific">Helicotheca tamesis</name>
    <dbReference type="NCBI Taxonomy" id="374047"/>
    <lineage>
        <taxon>Eukaryota</taxon>
        <taxon>Sar</taxon>
        <taxon>Stramenopiles</taxon>
        <taxon>Ochrophyta</taxon>
        <taxon>Bacillariophyta</taxon>
        <taxon>Mediophyceae</taxon>
        <taxon>Lithodesmiophycidae</taxon>
        <taxon>Lithodesmiales</taxon>
        <taxon>Lithodesmiaceae</taxon>
        <taxon>Helicotheca</taxon>
    </lineage>
</organism>
<proteinExistence type="predicted"/>
<dbReference type="AlphaFoldDB" id="A0A7S2MBH5"/>
<reference evidence="1" key="1">
    <citation type="submission" date="2021-01" db="EMBL/GenBank/DDBJ databases">
        <authorList>
            <person name="Corre E."/>
            <person name="Pelletier E."/>
            <person name="Niang G."/>
            <person name="Scheremetjew M."/>
            <person name="Finn R."/>
            <person name="Kale V."/>
            <person name="Holt S."/>
            <person name="Cochrane G."/>
            <person name="Meng A."/>
            <person name="Brown T."/>
            <person name="Cohen L."/>
        </authorList>
    </citation>
    <scope>NUCLEOTIDE SEQUENCE</scope>
    <source>
        <strain evidence="1">CCMP826</strain>
    </source>
</reference>
<evidence type="ECO:0000313" key="1">
    <source>
        <dbReference type="EMBL" id="CAD9474138.1"/>
    </source>
</evidence>
<sequence>MKSQRTNIEMDDDVDEPINFEKRALTLYEDEEEWRHETSLKKVEDWSVAELRTWIESSVRRADPQPKLAAVVEKLLRVMDQEDMNGALLIAGGKTYLAECSSFSISNKAEQCRLTHALALVFDAVDEALKLQGSVPYWERLRRESRVGEALCDEFDSRSAVVGDDFAGIGSRLHLALKPHPLKLICLSRLSNVETAEVIEADSCVCKRATSAGQKLFKVVSVAPRDEPDVVWCNLIYVRTDADHAPGVSINGADEHTNGTVAHDAQTTPCALSKRQLRQRKKREGSARRWELLASVDFSQHGSAMPGHWHLNRNMCGDLLPHMSIRFDEESGEQCTWHGREDCCPLWWHFIPEGMAYKNMPDRIRTYYESH</sequence>
<protein>
    <submittedName>
        <fullName evidence="1">Uncharacterized protein</fullName>
    </submittedName>
</protein>